<keyword evidence="2" id="KW-1185">Reference proteome</keyword>
<dbReference type="Proteomes" id="UP000181884">
    <property type="component" value="Unassembled WGS sequence"/>
</dbReference>
<name>A0A1L8RJ54_9ENTE</name>
<dbReference type="STRING" id="214095.RU97_GL000006"/>
<dbReference type="AlphaFoldDB" id="A0A1L8RJ54"/>
<dbReference type="EMBL" id="JXKH01000001">
    <property type="protein sequence ID" value="OJG19773.1"/>
    <property type="molecule type" value="Genomic_DNA"/>
</dbReference>
<dbReference type="InterPro" id="IPR003772">
    <property type="entry name" value="YceD"/>
</dbReference>
<evidence type="ECO:0000313" key="2">
    <source>
        <dbReference type="Proteomes" id="UP000181884"/>
    </source>
</evidence>
<comment type="caution">
    <text evidence="1">The sequence shown here is derived from an EMBL/GenBank/DDBJ whole genome shotgun (WGS) entry which is preliminary data.</text>
</comment>
<evidence type="ECO:0008006" key="3">
    <source>
        <dbReference type="Google" id="ProtNLM"/>
    </source>
</evidence>
<organism evidence="1 2">
    <name type="scientific">Enterococcus canis</name>
    <dbReference type="NCBI Taxonomy" id="214095"/>
    <lineage>
        <taxon>Bacteria</taxon>
        <taxon>Bacillati</taxon>
        <taxon>Bacillota</taxon>
        <taxon>Bacilli</taxon>
        <taxon>Lactobacillales</taxon>
        <taxon>Enterococcaceae</taxon>
        <taxon>Enterococcus</taxon>
    </lineage>
</organism>
<dbReference type="Pfam" id="PF02620">
    <property type="entry name" value="YceD"/>
    <property type="match status" value="1"/>
</dbReference>
<evidence type="ECO:0000313" key="1">
    <source>
        <dbReference type="EMBL" id="OJG19773.1"/>
    </source>
</evidence>
<sequence>MKMKWSLLELNKRRDETIDLDVQLDLKKELQKRDPQILDLSNITVSGILSVEKNDYLLHYLAEYTITLPSSRSLEPVQVPMKLQVDEVFMTEEQFARRDEMVAAEEIILLEKGLLDLDESVADNILLAIPLQVLTEAERDSESLPKGNDWEVVTEEEHLARQAAAETMDPRLAKLSELFNEENDNA</sequence>
<protein>
    <recommendedName>
        <fullName evidence="3">Nucleic acid-binding protein</fullName>
    </recommendedName>
</protein>
<accession>A0A1L8RJ54</accession>
<proteinExistence type="predicted"/>
<gene>
    <name evidence="1" type="ORF">RU97_GL000006</name>
</gene>
<reference evidence="1 2" key="1">
    <citation type="submission" date="2014-12" db="EMBL/GenBank/DDBJ databases">
        <title>Draft genome sequences of 29 type strains of Enterococci.</title>
        <authorList>
            <person name="Zhong Z."/>
            <person name="Sun Z."/>
            <person name="Liu W."/>
            <person name="Zhang W."/>
            <person name="Zhang H."/>
        </authorList>
    </citation>
    <scope>NUCLEOTIDE SEQUENCE [LARGE SCALE GENOMIC DNA]</scope>
    <source>
        <strain evidence="1 2">DSM 17029</strain>
    </source>
</reference>